<evidence type="ECO:0000256" key="1">
    <source>
        <dbReference type="SAM" id="Phobius"/>
    </source>
</evidence>
<evidence type="ECO:0000313" key="2">
    <source>
        <dbReference type="EMBL" id="GAA4630181.1"/>
    </source>
</evidence>
<feature type="transmembrane region" description="Helical" evidence="1">
    <location>
        <begin position="51"/>
        <end position="73"/>
    </location>
</feature>
<sequence length="383" mass="40273">MEVQSGDPASVREESEDGYRVTTLELFFDLVFVFTITQLTSVLVHELSPLGLLRVVVLFGVLWWIYSGYAWLTNTVAPTTTGRRLLLLVGMAGFLIMALATPRAFDGGGVAWGLGYLIVVVVHGSLYVQANRNFWRVLPANVMAAALVIGAGLLSGAWTYALWIAAVLVPIVMPYIVPPGGLFTLRAAHIVERHGLLVLITLGESVVAIGIGLPDEPLTVGTTLAAVLGLALVAALWWTYFAEDDVRAEHALTAMDDARRVGAIINGYFYAHIPVMIGVVAAAAGVKKAMGHAAEPLHTGPAIALGAGVAAYLVGDAAFRRALRIGSPAPRIGAAVLCLAAIALGVQVAAEAELIALVLLVVAALIVERRLSPTPEEAAGRPV</sequence>
<keyword evidence="1" id="KW-0472">Membrane</keyword>
<protein>
    <submittedName>
        <fullName evidence="2">Low temperature requirement protein A</fullName>
    </submittedName>
</protein>
<dbReference type="InterPro" id="IPR010640">
    <property type="entry name" value="Low_temperature_requirement_A"/>
</dbReference>
<feature type="transmembrane region" description="Helical" evidence="1">
    <location>
        <begin position="135"/>
        <end position="154"/>
    </location>
</feature>
<keyword evidence="1" id="KW-0812">Transmembrane</keyword>
<dbReference type="Pfam" id="PF06772">
    <property type="entry name" value="LtrA"/>
    <property type="match status" value="1"/>
</dbReference>
<comment type="caution">
    <text evidence="2">The sequence shown here is derived from an EMBL/GenBank/DDBJ whole genome shotgun (WGS) entry which is preliminary data.</text>
</comment>
<organism evidence="2 3">
    <name type="scientific">Actinoallomurus vinaceus</name>
    <dbReference type="NCBI Taxonomy" id="1080074"/>
    <lineage>
        <taxon>Bacteria</taxon>
        <taxon>Bacillati</taxon>
        <taxon>Actinomycetota</taxon>
        <taxon>Actinomycetes</taxon>
        <taxon>Streptosporangiales</taxon>
        <taxon>Thermomonosporaceae</taxon>
        <taxon>Actinoallomurus</taxon>
    </lineage>
</organism>
<dbReference type="EMBL" id="BAABHK010000008">
    <property type="protein sequence ID" value="GAA4630181.1"/>
    <property type="molecule type" value="Genomic_DNA"/>
</dbReference>
<proteinExistence type="predicted"/>
<dbReference type="PANTHER" id="PTHR36840:SF1">
    <property type="entry name" value="BLL5714 PROTEIN"/>
    <property type="match status" value="1"/>
</dbReference>
<feature type="transmembrane region" description="Helical" evidence="1">
    <location>
        <begin position="331"/>
        <end position="348"/>
    </location>
</feature>
<dbReference type="PANTHER" id="PTHR36840">
    <property type="entry name" value="BLL5714 PROTEIN"/>
    <property type="match status" value="1"/>
</dbReference>
<feature type="transmembrane region" description="Helical" evidence="1">
    <location>
        <begin position="85"/>
        <end position="105"/>
    </location>
</feature>
<keyword evidence="3" id="KW-1185">Reference proteome</keyword>
<accession>A0ABP8UEJ4</accession>
<feature type="transmembrane region" description="Helical" evidence="1">
    <location>
        <begin position="160"/>
        <end position="183"/>
    </location>
</feature>
<feature type="transmembrane region" description="Helical" evidence="1">
    <location>
        <begin position="261"/>
        <end position="286"/>
    </location>
</feature>
<feature type="transmembrane region" description="Helical" evidence="1">
    <location>
        <begin position="195"/>
        <end position="213"/>
    </location>
</feature>
<evidence type="ECO:0000313" key="3">
    <source>
        <dbReference type="Proteomes" id="UP001501442"/>
    </source>
</evidence>
<name>A0ABP8UEJ4_9ACTN</name>
<feature type="transmembrane region" description="Helical" evidence="1">
    <location>
        <begin position="298"/>
        <end position="319"/>
    </location>
</feature>
<feature type="transmembrane region" description="Helical" evidence="1">
    <location>
        <begin position="26"/>
        <end position="45"/>
    </location>
</feature>
<reference evidence="3" key="1">
    <citation type="journal article" date="2019" name="Int. J. Syst. Evol. Microbiol.">
        <title>The Global Catalogue of Microorganisms (GCM) 10K type strain sequencing project: providing services to taxonomists for standard genome sequencing and annotation.</title>
        <authorList>
            <consortium name="The Broad Institute Genomics Platform"/>
            <consortium name="The Broad Institute Genome Sequencing Center for Infectious Disease"/>
            <person name="Wu L."/>
            <person name="Ma J."/>
        </authorList>
    </citation>
    <scope>NUCLEOTIDE SEQUENCE [LARGE SCALE GENOMIC DNA]</scope>
    <source>
        <strain evidence="3">JCM 17939</strain>
    </source>
</reference>
<gene>
    <name evidence="2" type="ORF">GCM10023196_054460</name>
</gene>
<feature type="transmembrane region" description="Helical" evidence="1">
    <location>
        <begin position="111"/>
        <end position="128"/>
    </location>
</feature>
<dbReference type="Proteomes" id="UP001501442">
    <property type="component" value="Unassembled WGS sequence"/>
</dbReference>
<feature type="transmembrane region" description="Helical" evidence="1">
    <location>
        <begin position="219"/>
        <end position="240"/>
    </location>
</feature>
<keyword evidence="1" id="KW-1133">Transmembrane helix</keyword>
<dbReference type="RefSeq" id="WP_345433874.1">
    <property type="nucleotide sequence ID" value="NZ_BAABHK010000008.1"/>
</dbReference>